<evidence type="ECO:0000259" key="1">
    <source>
        <dbReference type="Pfam" id="PF13808"/>
    </source>
</evidence>
<sequence length="131" mass="14768">MNVSTPGVSLMQALEHIDDPRQTSNGTLHDFREILVIAICAMLCDNDTFEEMVAWARYKQDWLQRLLSLKHGIPSEDTFLRIFRLMDSKQFECAFRTWAGGILPALDNEQLAIDGKTCGAPVEAAGRPSIW</sequence>
<comment type="caution">
    <text evidence="2">The sequence shown here is derived from an EMBL/GenBank/DDBJ whole genome shotgun (WGS) entry which is preliminary data.</text>
</comment>
<gene>
    <name evidence="2" type="ORF">C2I19_19640</name>
</gene>
<dbReference type="Pfam" id="PF13808">
    <property type="entry name" value="DDE_Tnp_1_assoc"/>
    <property type="match status" value="1"/>
</dbReference>
<evidence type="ECO:0000313" key="3">
    <source>
        <dbReference type="Proteomes" id="UP000237082"/>
    </source>
</evidence>
<protein>
    <recommendedName>
        <fullName evidence="1">H repeat-associated protein N-terminal domain-containing protein</fullName>
    </recommendedName>
</protein>
<evidence type="ECO:0000313" key="2">
    <source>
        <dbReference type="EMBL" id="POZ60296.1"/>
    </source>
</evidence>
<dbReference type="Proteomes" id="UP000237082">
    <property type="component" value="Unassembled WGS sequence"/>
</dbReference>
<dbReference type="AlphaFoldDB" id="A0A2S5DB34"/>
<name>A0A2S5DB34_9NEIS</name>
<dbReference type="PANTHER" id="PTHR30298">
    <property type="entry name" value="H REPEAT-ASSOCIATED PREDICTED TRANSPOSASE"/>
    <property type="match status" value="1"/>
</dbReference>
<keyword evidence="3" id="KW-1185">Reference proteome</keyword>
<reference evidence="3" key="1">
    <citation type="submission" date="2018-02" db="EMBL/GenBank/DDBJ databases">
        <authorList>
            <person name="O'Hara-Hanley K."/>
            <person name="Soby S."/>
        </authorList>
    </citation>
    <scope>NUCLEOTIDE SEQUENCE [LARGE SCALE GENOMIC DNA]</scope>
    <source>
        <strain evidence="3">MWU14-2602</strain>
    </source>
</reference>
<dbReference type="PANTHER" id="PTHR30298:SF0">
    <property type="entry name" value="PROTEIN YBFL-RELATED"/>
    <property type="match status" value="1"/>
</dbReference>
<dbReference type="InterPro" id="IPR047647">
    <property type="entry name" value="ISAs1_transpos"/>
</dbReference>
<dbReference type="EMBL" id="PQWB01000143">
    <property type="protein sequence ID" value="POZ60296.1"/>
    <property type="molecule type" value="Genomic_DNA"/>
</dbReference>
<feature type="domain" description="H repeat-associated protein N-terminal" evidence="1">
    <location>
        <begin position="12"/>
        <end position="99"/>
    </location>
</feature>
<dbReference type="NCBIfam" id="NF033564">
    <property type="entry name" value="transpos_ISAs1"/>
    <property type="match status" value="1"/>
</dbReference>
<dbReference type="InterPro" id="IPR032806">
    <property type="entry name" value="YbfD_N"/>
</dbReference>
<proteinExistence type="predicted"/>
<accession>A0A2S5DB34</accession>
<dbReference type="InterPro" id="IPR051698">
    <property type="entry name" value="Transposase_11-like"/>
</dbReference>
<organism evidence="2 3">
    <name type="scientific">Chromobacterium alticapitis</name>
    <dbReference type="NCBI Taxonomy" id="2073169"/>
    <lineage>
        <taxon>Bacteria</taxon>
        <taxon>Pseudomonadati</taxon>
        <taxon>Pseudomonadota</taxon>
        <taxon>Betaproteobacteria</taxon>
        <taxon>Neisseriales</taxon>
        <taxon>Chromobacteriaceae</taxon>
        <taxon>Chromobacterium</taxon>
    </lineage>
</organism>